<sequence length="192" mass="21876">MTKKKLTGANTFSMKADMGDLQALMSQLQEDVAQAVRPAAQAAAQVYRDHMLANVRAIGKQKGNLESAIYQKYSREHSREGKRAQYNVSWNHKKAPHGHWLEYGWIQRYEVRLINGRWKTLVRPNMRGKPKPGRHASQAEKDAYYMPRKGGPKQHLGRAFARRAASSATQPAMQAAVDELHSRLGRKERSQR</sequence>
<organism evidence="2 3">
    <name type="scientific">Giesbergeria sinuosa</name>
    <dbReference type="NCBI Taxonomy" id="80883"/>
    <lineage>
        <taxon>Bacteria</taxon>
        <taxon>Pseudomonadati</taxon>
        <taxon>Pseudomonadota</taxon>
        <taxon>Betaproteobacteria</taxon>
        <taxon>Burkholderiales</taxon>
        <taxon>Comamonadaceae</taxon>
        <taxon>Giesbergeria</taxon>
    </lineage>
</organism>
<name>A0ABV9QE47_9BURK</name>
<keyword evidence="3" id="KW-1185">Reference proteome</keyword>
<feature type="compositionally biased region" description="Basic and acidic residues" evidence="1">
    <location>
        <begin position="178"/>
        <end position="192"/>
    </location>
</feature>
<reference evidence="3" key="1">
    <citation type="journal article" date="2019" name="Int. J. Syst. Evol. Microbiol.">
        <title>The Global Catalogue of Microorganisms (GCM) 10K type strain sequencing project: providing services to taxonomists for standard genome sequencing and annotation.</title>
        <authorList>
            <consortium name="The Broad Institute Genomics Platform"/>
            <consortium name="The Broad Institute Genome Sequencing Center for Infectious Disease"/>
            <person name="Wu L."/>
            <person name="Ma J."/>
        </authorList>
    </citation>
    <scope>NUCLEOTIDE SEQUENCE [LARGE SCALE GENOMIC DNA]</scope>
    <source>
        <strain evidence="3">CCUG 49452</strain>
    </source>
</reference>
<gene>
    <name evidence="2" type="ORF">ACFO6X_06310</name>
</gene>
<proteinExistence type="predicted"/>
<dbReference type="Proteomes" id="UP001596001">
    <property type="component" value="Unassembled WGS sequence"/>
</dbReference>
<evidence type="ECO:0000313" key="2">
    <source>
        <dbReference type="EMBL" id="MFC4788597.1"/>
    </source>
</evidence>
<dbReference type="InterPro" id="IPR010064">
    <property type="entry name" value="HK97-gp10_tail"/>
</dbReference>
<dbReference type="Pfam" id="PF04883">
    <property type="entry name" value="HK97-gp10_like"/>
    <property type="match status" value="1"/>
</dbReference>
<evidence type="ECO:0000256" key="1">
    <source>
        <dbReference type="SAM" id="MobiDB-lite"/>
    </source>
</evidence>
<feature type="region of interest" description="Disordered" evidence="1">
    <location>
        <begin position="124"/>
        <end position="192"/>
    </location>
</feature>
<dbReference type="EMBL" id="JBHSHJ010000003">
    <property type="protein sequence ID" value="MFC4788597.1"/>
    <property type="molecule type" value="Genomic_DNA"/>
</dbReference>
<comment type="caution">
    <text evidence="2">The sequence shown here is derived from an EMBL/GenBank/DDBJ whole genome shotgun (WGS) entry which is preliminary data.</text>
</comment>
<feature type="compositionally biased region" description="Low complexity" evidence="1">
    <location>
        <begin position="158"/>
        <end position="168"/>
    </location>
</feature>
<accession>A0ABV9QE47</accession>
<protein>
    <submittedName>
        <fullName evidence="2">HK97 gp10 family phage protein</fullName>
    </submittedName>
</protein>
<evidence type="ECO:0000313" key="3">
    <source>
        <dbReference type="Proteomes" id="UP001596001"/>
    </source>
</evidence>
<dbReference type="RefSeq" id="WP_382431168.1">
    <property type="nucleotide sequence ID" value="NZ_JBHSHJ010000003.1"/>
</dbReference>